<dbReference type="EMBL" id="CAJNRG010010463">
    <property type="protein sequence ID" value="CAF2122955.1"/>
    <property type="molecule type" value="Genomic_DNA"/>
</dbReference>
<dbReference type="PANTHER" id="PTHR22911">
    <property type="entry name" value="ACYL-MALONYL CONDENSING ENZYME-RELATED"/>
    <property type="match status" value="1"/>
</dbReference>
<dbReference type="Proteomes" id="UP000663855">
    <property type="component" value="Unassembled WGS sequence"/>
</dbReference>
<dbReference type="EMBL" id="CAJOBH010008811">
    <property type="protein sequence ID" value="CAF4123860.1"/>
    <property type="molecule type" value="Genomic_DNA"/>
</dbReference>
<dbReference type="Proteomes" id="UP000663824">
    <property type="component" value="Unassembled WGS sequence"/>
</dbReference>
<dbReference type="EMBL" id="CAJOBJ010009278">
    <property type="protein sequence ID" value="CAF4134047.1"/>
    <property type="molecule type" value="Genomic_DNA"/>
</dbReference>
<dbReference type="Proteomes" id="UP000681967">
    <property type="component" value="Unassembled WGS sequence"/>
</dbReference>
<feature type="transmembrane region" description="Helical" evidence="2">
    <location>
        <begin position="238"/>
        <end position="259"/>
    </location>
</feature>
<keyword evidence="14" id="KW-1185">Reference proteome</keyword>
<dbReference type="SUPFAM" id="SSF103481">
    <property type="entry name" value="Multidrug resistance efflux transporter EmrE"/>
    <property type="match status" value="1"/>
</dbReference>
<evidence type="ECO:0000259" key="3">
    <source>
        <dbReference type="Pfam" id="PF00892"/>
    </source>
</evidence>
<evidence type="ECO:0000313" key="13">
    <source>
        <dbReference type="Proteomes" id="UP000663824"/>
    </source>
</evidence>
<dbReference type="EMBL" id="CAJNRF010000180">
    <property type="protein sequence ID" value="CAF1945806.1"/>
    <property type="molecule type" value="Genomic_DNA"/>
</dbReference>
<evidence type="ECO:0000256" key="1">
    <source>
        <dbReference type="SAM" id="MobiDB-lite"/>
    </source>
</evidence>
<dbReference type="Proteomes" id="UP000681720">
    <property type="component" value="Unassembled WGS sequence"/>
</dbReference>
<dbReference type="InterPro" id="IPR037185">
    <property type="entry name" value="EmrE-like"/>
</dbReference>
<dbReference type="Proteomes" id="UP000663842">
    <property type="component" value="Unassembled WGS sequence"/>
</dbReference>
<evidence type="ECO:0000256" key="2">
    <source>
        <dbReference type="SAM" id="Phobius"/>
    </source>
</evidence>
<feature type="region of interest" description="Disordered" evidence="1">
    <location>
        <begin position="1"/>
        <end position="22"/>
    </location>
</feature>
<feature type="domain" description="EamA" evidence="3">
    <location>
        <begin position="240"/>
        <end position="383"/>
    </location>
</feature>
<evidence type="ECO:0000313" key="6">
    <source>
        <dbReference type="EMBL" id="CAF1945806.1"/>
    </source>
</evidence>
<protein>
    <recommendedName>
        <fullName evidence="3">EamA domain-containing protein</fullName>
    </recommendedName>
</protein>
<dbReference type="EMBL" id="CAJNOV010003300">
    <property type="protein sequence ID" value="CAF1137840.1"/>
    <property type="molecule type" value="Genomic_DNA"/>
</dbReference>
<feature type="transmembrane region" description="Helical" evidence="2">
    <location>
        <begin position="271"/>
        <end position="293"/>
    </location>
</feature>
<dbReference type="OrthoDB" id="306876at2759"/>
<dbReference type="EMBL" id="CAJOBG010000597">
    <property type="protein sequence ID" value="CAF3834494.1"/>
    <property type="molecule type" value="Genomic_DNA"/>
</dbReference>
<feature type="transmembrane region" description="Helical" evidence="2">
    <location>
        <begin position="313"/>
        <end position="329"/>
    </location>
</feature>
<evidence type="ECO:0000313" key="8">
    <source>
        <dbReference type="EMBL" id="CAF2122955.1"/>
    </source>
</evidence>
<evidence type="ECO:0000313" key="10">
    <source>
        <dbReference type="EMBL" id="CAF3891184.1"/>
    </source>
</evidence>
<dbReference type="PANTHER" id="PTHR22911:SF137">
    <property type="entry name" value="SOLUTE CARRIER FAMILY 35 MEMBER G2-RELATED"/>
    <property type="match status" value="1"/>
</dbReference>
<dbReference type="InterPro" id="IPR000620">
    <property type="entry name" value="EamA_dom"/>
</dbReference>
<dbReference type="GO" id="GO:0016020">
    <property type="term" value="C:membrane"/>
    <property type="evidence" value="ECO:0007669"/>
    <property type="project" value="InterPro"/>
</dbReference>
<dbReference type="EMBL" id="CAJNOW010002460">
    <property type="protein sequence ID" value="CAF1351720.1"/>
    <property type="molecule type" value="Genomic_DNA"/>
</dbReference>
<name>A0A816S879_9BILA</name>
<feature type="domain" description="EamA" evidence="3">
    <location>
        <begin position="82"/>
        <end position="211"/>
    </location>
</feature>
<evidence type="ECO:0000313" key="5">
    <source>
        <dbReference type="EMBL" id="CAF1351720.1"/>
    </source>
</evidence>
<comment type="caution">
    <text evidence="7">The sequence shown here is derived from an EMBL/GenBank/DDBJ whole genome shotgun (WGS) entry which is preliminary data.</text>
</comment>
<dbReference type="AlphaFoldDB" id="A0A816S879"/>
<reference evidence="7" key="1">
    <citation type="submission" date="2021-02" db="EMBL/GenBank/DDBJ databases">
        <authorList>
            <person name="Nowell W R."/>
        </authorList>
    </citation>
    <scope>NUCLEOTIDE SEQUENCE</scope>
</reference>
<evidence type="ECO:0000313" key="11">
    <source>
        <dbReference type="EMBL" id="CAF4123860.1"/>
    </source>
</evidence>
<feature type="transmembrane region" description="Helical" evidence="2">
    <location>
        <begin position="366"/>
        <end position="385"/>
    </location>
</feature>
<sequence length="413" mass="46830">MDKKQRTYTNVSISTSPQEAAAGLDPLVQPINDQDDEPVYIHRRSSVFFVPTSTINPNEEENKDENQSNLVRKCFLYMERFSGIIYALLGSLLFTCTNFALVQLNIVMIDFLFIRILVQGLISLVFILYKGYRPIPDSNKLLVFIRSIFAAGGSISFYLSLSMLPLPDLTTIRYTQVVWTALLALIIFRDRITLPTIIASILTLIGVACVTQPAFLFAQSKIHNETLQDKVIIKNNNHVFGTLLALSCAFSVSMSIILNKKLLQKNLRQSIIMFYFLFITLILCVGMQVYYWIFSKSNRLEFNLKKRFLTKDFLFALSIAILQLLPMVLSQKSIKREHPSIVTVVQSSDILFAIVLQNLFSSIKTNLLALIGSALVLTSIFIVGSHKLWLDQQNRTYVPTSTEENTLQVQAKD</sequence>
<evidence type="ECO:0000313" key="7">
    <source>
        <dbReference type="EMBL" id="CAF2081956.1"/>
    </source>
</evidence>
<feature type="compositionally biased region" description="Polar residues" evidence="1">
    <location>
        <begin position="7"/>
        <end position="18"/>
    </location>
</feature>
<dbReference type="EMBL" id="CAJNRE010009449">
    <property type="protein sequence ID" value="CAF2081956.1"/>
    <property type="molecule type" value="Genomic_DNA"/>
</dbReference>
<dbReference type="Proteomes" id="UP000663834">
    <property type="component" value="Unassembled WGS sequence"/>
</dbReference>
<dbReference type="Proteomes" id="UP000663866">
    <property type="component" value="Unassembled WGS sequence"/>
</dbReference>
<evidence type="ECO:0000313" key="9">
    <source>
        <dbReference type="EMBL" id="CAF3834494.1"/>
    </source>
</evidence>
<proteinExistence type="predicted"/>
<evidence type="ECO:0000313" key="12">
    <source>
        <dbReference type="EMBL" id="CAF4134047.1"/>
    </source>
</evidence>
<dbReference type="EMBL" id="CAJOBF010000934">
    <property type="protein sequence ID" value="CAF3891184.1"/>
    <property type="molecule type" value="Genomic_DNA"/>
</dbReference>
<evidence type="ECO:0000313" key="4">
    <source>
        <dbReference type="EMBL" id="CAF1137840.1"/>
    </source>
</evidence>
<keyword evidence="2" id="KW-0472">Membrane</keyword>
<gene>
    <name evidence="11" type="ORF">BYL167_LOCUS20211</name>
    <name evidence="4" type="ORF">CJN711_LOCUS8893</name>
    <name evidence="12" type="ORF">GIL414_LOCUS18672</name>
    <name evidence="5" type="ORF">KQP761_LOCUS7271</name>
    <name evidence="7" type="ORF">MBJ925_LOCUS18830</name>
    <name evidence="9" type="ORF">OVN521_LOCUS5861</name>
    <name evidence="10" type="ORF">UXM345_LOCUS10012</name>
    <name evidence="6" type="ORF">WKI299_LOCUS2142</name>
    <name evidence="8" type="ORF">XDN619_LOCUS23130</name>
</gene>
<dbReference type="Proteomes" id="UP000663856">
    <property type="component" value="Unassembled WGS sequence"/>
</dbReference>
<feature type="transmembrane region" description="Helical" evidence="2">
    <location>
        <begin position="197"/>
        <end position="218"/>
    </location>
</feature>
<keyword evidence="2" id="KW-1133">Transmembrane helix</keyword>
<feature type="transmembrane region" description="Helical" evidence="2">
    <location>
        <begin position="107"/>
        <end position="129"/>
    </location>
</feature>
<keyword evidence="2" id="KW-0812">Transmembrane</keyword>
<dbReference type="Pfam" id="PF00892">
    <property type="entry name" value="EamA"/>
    <property type="match status" value="2"/>
</dbReference>
<accession>A0A816S879</accession>
<feature type="transmembrane region" description="Helical" evidence="2">
    <location>
        <begin position="81"/>
        <end position="101"/>
    </location>
</feature>
<dbReference type="Proteomes" id="UP000663887">
    <property type="component" value="Unassembled WGS sequence"/>
</dbReference>
<organism evidence="7 13">
    <name type="scientific">Rotaria magnacalcarata</name>
    <dbReference type="NCBI Taxonomy" id="392030"/>
    <lineage>
        <taxon>Eukaryota</taxon>
        <taxon>Metazoa</taxon>
        <taxon>Spiralia</taxon>
        <taxon>Gnathifera</taxon>
        <taxon>Rotifera</taxon>
        <taxon>Eurotatoria</taxon>
        <taxon>Bdelloidea</taxon>
        <taxon>Philodinida</taxon>
        <taxon>Philodinidae</taxon>
        <taxon>Rotaria</taxon>
    </lineage>
</organism>
<evidence type="ECO:0000313" key="14">
    <source>
        <dbReference type="Proteomes" id="UP000663866"/>
    </source>
</evidence>
<feature type="transmembrane region" description="Helical" evidence="2">
    <location>
        <begin position="141"/>
        <end position="159"/>
    </location>
</feature>